<dbReference type="GO" id="GO:0003676">
    <property type="term" value="F:nucleic acid binding"/>
    <property type="evidence" value="ECO:0007669"/>
    <property type="project" value="InterPro"/>
</dbReference>
<dbReference type="GO" id="GO:0004523">
    <property type="term" value="F:RNA-DNA hybrid ribonuclease activity"/>
    <property type="evidence" value="ECO:0007669"/>
    <property type="project" value="InterPro"/>
</dbReference>
<dbReference type="Proteomes" id="UP000834106">
    <property type="component" value="Chromosome 9"/>
</dbReference>
<dbReference type="Pfam" id="PF13456">
    <property type="entry name" value="RVT_3"/>
    <property type="match status" value="1"/>
</dbReference>
<evidence type="ECO:0000313" key="3">
    <source>
        <dbReference type="Proteomes" id="UP000834106"/>
    </source>
</evidence>
<dbReference type="SUPFAM" id="SSF56219">
    <property type="entry name" value="DNase I-like"/>
    <property type="match status" value="1"/>
</dbReference>
<dbReference type="PANTHER" id="PTHR35218">
    <property type="entry name" value="RNASE H DOMAIN-CONTAINING PROTEIN"/>
    <property type="match status" value="1"/>
</dbReference>
<sequence length="491" mass="53783">MAESNSEELLAAAGGNDEQLNFAQYKMMQTSLTRIPNSTKSFIAVGSKNPISTGNSVVNPDIRINVVTDFNLEEDTNTTKSSWKMGKRQELGYNGDHTKGIDPTQVCSDIDLNGKSTGDHGLMAKDKAIRMQENPTKRKLADDRVGIATGLGSPRAFANLRRLVQDRKPSLIFLLETRLGGYRTQDFHIKLGFNGGISVDSVGNSGGLMLMWQEEWEVQLLSFSKFHLHFVVSYKHGQKWNIVNFYGDPVASERHNSSTLLRRLVGGCAHPAVCIGDCNEILMANKKWGGNNCTIFSMDGFKDMVHECELSDLGFSGPEFTWAKHSRADNNILITLPLNSSYIEILGELQCGGGNANSNLSHFGYSVNPVVSDQMNGILGEAFADKEVSEPEGVISIGVVICNHRGEVMGLLGKVVNGNYSPLTTKMLAITEGLESAAEIGLWVHIAETDSLFSVQIINLHFPFCPVLNVAEDCRLLMARMGTVLFDALQD</sequence>
<dbReference type="InterPro" id="IPR002156">
    <property type="entry name" value="RNaseH_domain"/>
</dbReference>
<gene>
    <name evidence="2" type="ORF">FPE_LOCUS15500</name>
</gene>
<feature type="domain" description="RNase H type-1" evidence="1">
    <location>
        <begin position="396"/>
        <end position="483"/>
    </location>
</feature>
<name>A0AAD2DYI8_9LAMI</name>
<proteinExistence type="predicted"/>
<dbReference type="PANTHER" id="PTHR35218:SF9">
    <property type="entry name" value="ENDONUCLEASE_EXONUCLEASE_PHOSPHATASE DOMAIN-CONTAINING PROTEIN"/>
    <property type="match status" value="1"/>
</dbReference>
<organism evidence="2 3">
    <name type="scientific">Fraxinus pennsylvanica</name>
    <dbReference type="NCBI Taxonomy" id="56036"/>
    <lineage>
        <taxon>Eukaryota</taxon>
        <taxon>Viridiplantae</taxon>
        <taxon>Streptophyta</taxon>
        <taxon>Embryophyta</taxon>
        <taxon>Tracheophyta</taxon>
        <taxon>Spermatophyta</taxon>
        <taxon>Magnoliopsida</taxon>
        <taxon>eudicotyledons</taxon>
        <taxon>Gunneridae</taxon>
        <taxon>Pentapetalae</taxon>
        <taxon>asterids</taxon>
        <taxon>lamiids</taxon>
        <taxon>Lamiales</taxon>
        <taxon>Oleaceae</taxon>
        <taxon>Oleeae</taxon>
        <taxon>Fraxinus</taxon>
    </lineage>
</organism>
<dbReference type="InterPro" id="IPR036691">
    <property type="entry name" value="Endo/exonu/phosph_ase_sf"/>
</dbReference>
<dbReference type="EMBL" id="OU503044">
    <property type="protein sequence ID" value="CAI9768070.1"/>
    <property type="molecule type" value="Genomic_DNA"/>
</dbReference>
<accession>A0AAD2DYI8</accession>
<dbReference type="AlphaFoldDB" id="A0AAD2DYI8"/>
<keyword evidence="3" id="KW-1185">Reference proteome</keyword>
<evidence type="ECO:0000259" key="1">
    <source>
        <dbReference type="Pfam" id="PF13456"/>
    </source>
</evidence>
<evidence type="ECO:0000313" key="2">
    <source>
        <dbReference type="EMBL" id="CAI9768070.1"/>
    </source>
</evidence>
<protein>
    <recommendedName>
        <fullName evidence="1">RNase H type-1 domain-containing protein</fullName>
    </recommendedName>
</protein>
<dbReference type="Gene3D" id="3.60.10.10">
    <property type="entry name" value="Endonuclease/exonuclease/phosphatase"/>
    <property type="match status" value="1"/>
</dbReference>
<dbReference type="CDD" id="cd06222">
    <property type="entry name" value="RNase_H_like"/>
    <property type="match status" value="1"/>
</dbReference>
<dbReference type="InterPro" id="IPR044730">
    <property type="entry name" value="RNase_H-like_dom_plant"/>
</dbReference>
<reference evidence="2" key="1">
    <citation type="submission" date="2023-05" db="EMBL/GenBank/DDBJ databases">
        <authorList>
            <person name="Huff M."/>
        </authorList>
    </citation>
    <scope>NUCLEOTIDE SEQUENCE</scope>
</reference>